<reference evidence="3 4" key="1">
    <citation type="journal article" date="2013" name="Genome Announc.">
        <title>Draft genome sequence of MKD8, a conjugal recipient Mycobacterium smegmatis strain.</title>
        <authorList>
            <person name="Gray T.A."/>
            <person name="Palumbo M.J."/>
            <person name="Derbyshire K.M."/>
        </authorList>
    </citation>
    <scope>NUCLEOTIDE SEQUENCE [LARGE SCALE GENOMIC DNA]</scope>
    <source>
        <strain evidence="3 4">MKD8</strain>
    </source>
</reference>
<feature type="region of interest" description="Disordered" evidence="1">
    <location>
        <begin position="43"/>
        <end position="63"/>
    </location>
</feature>
<proteinExistence type="predicted"/>
<dbReference type="Proteomes" id="UP000011200">
    <property type="component" value="Chromosome"/>
</dbReference>
<dbReference type="RefSeq" id="WP_003892471.1">
    <property type="nucleotide sequence ID" value="NZ_CP027541.1"/>
</dbReference>
<sequence>MAMSRLVAAALTAAAAVAFAPTAAANPAHDVLCFTNPAFANGHSSECSDAKNPLGDEPNIDVL</sequence>
<feature type="signal peptide" evidence="2">
    <location>
        <begin position="1"/>
        <end position="25"/>
    </location>
</feature>
<reference evidence="4" key="2">
    <citation type="submission" date="2018-03" db="EMBL/GenBank/DDBJ databases">
        <authorList>
            <person name="Derbyshire K."/>
            <person name="Gray T.A."/>
            <person name="Champion M."/>
        </authorList>
    </citation>
    <scope>NUCLEOTIDE SEQUENCE [LARGE SCALE GENOMIC DNA]</scope>
    <source>
        <strain evidence="4">MKD8</strain>
    </source>
</reference>
<keyword evidence="2" id="KW-0732">Signal</keyword>
<feature type="chain" id="PRO_5015907159" description="Secreted protein" evidence="2">
    <location>
        <begin position="26"/>
        <end position="63"/>
    </location>
</feature>
<evidence type="ECO:0008006" key="5">
    <source>
        <dbReference type="Google" id="ProtNLM"/>
    </source>
</evidence>
<evidence type="ECO:0000313" key="4">
    <source>
        <dbReference type="Proteomes" id="UP000011200"/>
    </source>
</evidence>
<dbReference type="InterPro" id="IPR055751">
    <property type="entry name" value="DUF7327"/>
</dbReference>
<protein>
    <recommendedName>
        <fullName evidence="5">Secreted protein</fullName>
    </recommendedName>
</protein>
<evidence type="ECO:0000256" key="2">
    <source>
        <dbReference type="SAM" id="SignalP"/>
    </source>
</evidence>
<evidence type="ECO:0000313" key="3">
    <source>
        <dbReference type="EMBL" id="AWT52092.1"/>
    </source>
</evidence>
<dbReference type="Pfam" id="PF24013">
    <property type="entry name" value="DUF7327"/>
    <property type="match status" value="1"/>
</dbReference>
<organism evidence="3 4">
    <name type="scientific">Mycolicibacterium smegmatis (strain MKD8)</name>
    <name type="common">Mycobacterium smegmatis</name>
    <dbReference type="NCBI Taxonomy" id="1214915"/>
    <lineage>
        <taxon>Bacteria</taxon>
        <taxon>Bacillati</taxon>
        <taxon>Actinomycetota</taxon>
        <taxon>Actinomycetes</taxon>
        <taxon>Mycobacteriales</taxon>
        <taxon>Mycobacteriaceae</taxon>
        <taxon>Mycolicibacterium</taxon>
    </lineage>
</organism>
<gene>
    <name evidence="3" type="ORF">D806_011030</name>
</gene>
<name>A0A2U9PK19_MYCSE</name>
<accession>A0A2U9PK19</accession>
<dbReference type="EMBL" id="CP027541">
    <property type="protein sequence ID" value="AWT52092.1"/>
    <property type="molecule type" value="Genomic_DNA"/>
</dbReference>
<dbReference type="GeneID" id="93455949"/>
<evidence type="ECO:0000256" key="1">
    <source>
        <dbReference type="SAM" id="MobiDB-lite"/>
    </source>
</evidence>
<dbReference type="AlphaFoldDB" id="A0A2U9PK19"/>